<dbReference type="AlphaFoldDB" id="L9V1H7"/>
<reference evidence="1 2" key="1">
    <citation type="journal article" date="2014" name="PLoS Genet.">
        <title>Phylogenetically driven sequencing of extremely halophilic archaea reveals strategies for static and dynamic osmo-response.</title>
        <authorList>
            <person name="Becker E.A."/>
            <person name="Seitzer P.M."/>
            <person name="Tritt A."/>
            <person name="Larsen D."/>
            <person name="Krusor M."/>
            <person name="Yao A.I."/>
            <person name="Wu D."/>
            <person name="Madern D."/>
            <person name="Eisen J.A."/>
            <person name="Darling A.E."/>
            <person name="Facciotti M.T."/>
        </authorList>
    </citation>
    <scope>NUCLEOTIDE SEQUENCE [LARGE SCALE GENOMIC DNA]</scope>
    <source>
        <strain evidence="1 2">DSM 11551</strain>
    </source>
</reference>
<evidence type="ECO:0000313" key="2">
    <source>
        <dbReference type="Proteomes" id="UP000011585"/>
    </source>
</evidence>
<dbReference type="EMBL" id="AOHT01000010">
    <property type="protein sequence ID" value="ELY30198.1"/>
    <property type="molecule type" value="Genomic_DNA"/>
</dbReference>
<dbReference type="Proteomes" id="UP000011585">
    <property type="component" value="Unassembled WGS sequence"/>
</dbReference>
<proteinExistence type="predicted"/>
<accession>L9V1H7</accession>
<evidence type="ECO:0000313" key="1">
    <source>
        <dbReference type="EMBL" id="ELY30198.1"/>
    </source>
</evidence>
<gene>
    <name evidence="1" type="ORF">C499_02993</name>
</gene>
<organism evidence="1 2">
    <name type="scientific">Halogeometricum borinquense (strain ATCC 700274 / DSM 11551 / JCM 10706 / KCTC 4070 / PR3)</name>
    <dbReference type="NCBI Taxonomy" id="469382"/>
    <lineage>
        <taxon>Archaea</taxon>
        <taxon>Methanobacteriati</taxon>
        <taxon>Methanobacteriota</taxon>
        <taxon>Stenosarchaea group</taxon>
        <taxon>Halobacteria</taxon>
        <taxon>Halobacteriales</taxon>
        <taxon>Haloferacaceae</taxon>
        <taxon>Halogeometricum</taxon>
    </lineage>
</organism>
<name>L9V1H7_HALBP</name>
<protein>
    <submittedName>
        <fullName evidence="1">Uncharacterized protein</fullName>
    </submittedName>
</protein>
<sequence>MQESDYDVNANRDKVRLKPDGFLGELGLRGSTYLVTYVCPECGLVRFYAE</sequence>
<comment type="caution">
    <text evidence="1">The sequence shown here is derived from an EMBL/GenBank/DDBJ whole genome shotgun (WGS) entry which is preliminary data.</text>
</comment>